<dbReference type="PANTHER" id="PTHR30336:SF6">
    <property type="entry name" value="INTEGRAL MEMBRANE PROTEIN"/>
    <property type="match status" value="1"/>
</dbReference>
<gene>
    <name evidence="2" type="ORF">PS9374_04219</name>
</gene>
<dbReference type="EMBL" id="BDCX01000010">
    <property type="protein sequence ID" value="GAT68554.1"/>
    <property type="molecule type" value="Genomic_DNA"/>
</dbReference>
<keyword evidence="3" id="KW-1185">Reference proteome</keyword>
<evidence type="ECO:0000313" key="2">
    <source>
        <dbReference type="EMBL" id="GAT68554.1"/>
    </source>
</evidence>
<organism evidence="2 3">
    <name type="scientific">Planomonospora sphaerica</name>
    <dbReference type="NCBI Taxonomy" id="161355"/>
    <lineage>
        <taxon>Bacteria</taxon>
        <taxon>Bacillati</taxon>
        <taxon>Actinomycetota</taxon>
        <taxon>Actinomycetes</taxon>
        <taxon>Streptosporangiales</taxon>
        <taxon>Streptosporangiaceae</taxon>
        <taxon>Planomonospora</taxon>
    </lineage>
</organism>
<proteinExistence type="predicted"/>
<protein>
    <submittedName>
        <fullName evidence="2">Membrane protein</fullName>
    </submittedName>
</protein>
<comment type="caution">
    <text evidence="2">The sequence shown here is derived from an EMBL/GenBank/DDBJ whole genome shotgun (WGS) entry which is preliminary data.</text>
</comment>
<evidence type="ECO:0000313" key="3">
    <source>
        <dbReference type="Proteomes" id="UP000077701"/>
    </source>
</evidence>
<dbReference type="PANTHER" id="PTHR30336">
    <property type="entry name" value="INNER MEMBRANE PROTEIN, PROBABLE PERMEASE"/>
    <property type="match status" value="1"/>
</dbReference>
<dbReference type="STRING" id="161355.PS9374_04219"/>
<dbReference type="GO" id="GO:0005886">
    <property type="term" value="C:plasma membrane"/>
    <property type="evidence" value="ECO:0007669"/>
    <property type="project" value="TreeGrafter"/>
</dbReference>
<reference evidence="2 3" key="1">
    <citation type="journal article" date="2016" name="Genome Announc.">
        <title>Draft Genome Sequence of Planomonospora sphaerica JCM9374, a Rare Actinomycete.</title>
        <authorList>
            <person name="Dohra H."/>
            <person name="Suzuki T."/>
            <person name="Inoue Y."/>
            <person name="Kodani S."/>
        </authorList>
    </citation>
    <scope>NUCLEOTIDE SEQUENCE [LARGE SCALE GENOMIC DNA]</scope>
    <source>
        <strain evidence="2 3">JCM 9374</strain>
    </source>
</reference>
<dbReference type="Proteomes" id="UP000077701">
    <property type="component" value="Unassembled WGS sequence"/>
</dbReference>
<sequence>MPRPAPPSAPPSTPRPGAPVRWLRRTAARAASLPTSLPASVRVSRTALRRCYQAAVALSVLAVAPLTWAWLTSSGHRVVAGSSPGWAAEVPQAPVALVLGAAVHGGHPSPMLARRLDIAAELYRAGRVRALLLSGDNGRRGYDEPTAMRDYLLARGVPGRALVLDYAGFDTWDSCVRARDVFGATRLTVVTQVFHLPRAVALCRAAGLEASGAGDDSARRWASTTYAYAVREFGAAAKGFLDAVVLRSEPVFPGPRETTLDAALRAGG</sequence>
<dbReference type="Pfam" id="PF02698">
    <property type="entry name" value="DUF218"/>
    <property type="match status" value="1"/>
</dbReference>
<dbReference type="InterPro" id="IPR051599">
    <property type="entry name" value="Cell_Envelope_Assoc"/>
</dbReference>
<dbReference type="InterPro" id="IPR003848">
    <property type="entry name" value="DUF218"/>
</dbReference>
<dbReference type="AlphaFoldDB" id="A0A161LIL2"/>
<reference evidence="3" key="2">
    <citation type="submission" date="2016-04" db="EMBL/GenBank/DDBJ databases">
        <title>Planomonospora sphaerica JCM9374 whole genome shotgun sequence.</title>
        <authorList>
            <person name="Suzuki T."/>
            <person name="Dohra H."/>
            <person name="Kodani S."/>
        </authorList>
    </citation>
    <scope>NUCLEOTIDE SEQUENCE [LARGE SCALE GENOMIC DNA]</scope>
    <source>
        <strain evidence="3">JCM 9374</strain>
    </source>
</reference>
<dbReference type="CDD" id="cd06259">
    <property type="entry name" value="YdcF-like"/>
    <property type="match status" value="1"/>
</dbReference>
<accession>A0A161LIL2</accession>
<feature type="domain" description="DUF218" evidence="1">
    <location>
        <begin position="95"/>
        <end position="233"/>
    </location>
</feature>
<evidence type="ECO:0000259" key="1">
    <source>
        <dbReference type="Pfam" id="PF02698"/>
    </source>
</evidence>
<name>A0A161LIL2_9ACTN</name>